<dbReference type="RefSeq" id="WP_306019745.1">
    <property type="nucleotide sequence ID" value="NZ_CP129013.1"/>
</dbReference>
<protein>
    <submittedName>
        <fullName evidence="1">Uncharacterized protein</fullName>
    </submittedName>
</protein>
<dbReference type="EMBL" id="CP129013">
    <property type="protein sequence ID" value="WLR42472.1"/>
    <property type="molecule type" value="Genomic_DNA"/>
</dbReference>
<organism evidence="1 2">
    <name type="scientific">Bacillus carboniphilus</name>
    <dbReference type="NCBI Taxonomy" id="86663"/>
    <lineage>
        <taxon>Bacteria</taxon>
        <taxon>Bacillati</taxon>
        <taxon>Bacillota</taxon>
        <taxon>Bacilli</taxon>
        <taxon>Bacillales</taxon>
        <taxon>Bacillaceae</taxon>
        <taxon>Bacillus</taxon>
    </lineage>
</organism>
<reference evidence="1 2" key="1">
    <citation type="submission" date="2023-06" db="EMBL/GenBank/DDBJ databases">
        <title>Five Gram-positive bacteria isolated from mangrove sediments in Shenzhen, Guangdong, China.</title>
        <authorList>
            <person name="Yu S."/>
            <person name="Zheng W."/>
            <person name="Huang Y."/>
        </authorList>
    </citation>
    <scope>NUCLEOTIDE SEQUENCE [LARGE SCALE GENOMIC DNA]</scope>
    <source>
        <strain evidence="1 2">SaN35-3</strain>
    </source>
</reference>
<gene>
    <name evidence="1" type="ORF">LC087_17520</name>
</gene>
<keyword evidence="2" id="KW-1185">Reference proteome</keyword>
<name>A0ABY9JSV4_9BACI</name>
<evidence type="ECO:0000313" key="1">
    <source>
        <dbReference type="EMBL" id="WLR42472.1"/>
    </source>
</evidence>
<evidence type="ECO:0000313" key="2">
    <source>
        <dbReference type="Proteomes" id="UP001197974"/>
    </source>
</evidence>
<proteinExistence type="predicted"/>
<dbReference type="Proteomes" id="UP001197974">
    <property type="component" value="Chromosome"/>
</dbReference>
<sequence length="161" mass="17603">MSILFTTGPIDNTKLDLSNIEVRIRNTDPSNNASVTIRFFNESLSPESLIDSDSFTIGPNSTESELYSAALLTSFLVEVEVSLTKRSDKTTATAVQPTITVLDDTNELVQFIRLLVSNPKNLQNIDYPMTPQLNLFLPNTINCKSQIKGDVSIEGSSPSGC</sequence>
<accession>A0ABY9JSV4</accession>